<evidence type="ECO:0000313" key="1">
    <source>
        <dbReference type="EMBL" id="AGS40515.1"/>
    </source>
</evidence>
<dbReference type="AlphaFoldDB" id="S5TZ66"/>
<reference evidence="2" key="2">
    <citation type="journal article" date="2016" name="Environ. Microbiol. Rep.">
        <title>Analysis of defence systems and a conjugative IncP-1 plasmid in the marine polyaromatic hydrocarbons-degrading bacterium Cycloclasticus sp. 78-ME.</title>
        <authorList>
            <person name="Yakimov M.M."/>
            <person name="Crisafi F."/>
            <person name="Messina E."/>
            <person name="Smedile F."/>
            <person name="Lopatina A."/>
            <person name="Denaro R."/>
            <person name="Pieper D.H."/>
            <person name="Golyshin P.N."/>
            <person name="Giuliano L."/>
        </authorList>
    </citation>
    <scope>NUCLEOTIDE SEQUENCE [LARGE SCALE GENOMIC DNA]</scope>
    <source>
        <strain evidence="2">78-ME</strain>
    </source>
</reference>
<dbReference type="KEGG" id="cza:CYCME_2203"/>
<dbReference type="Proteomes" id="UP000015380">
    <property type="component" value="Chromosome"/>
</dbReference>
<proteinExistence type="predicted"/>
<gene>
    <name evidence="1" type="ORF">CYCME_2203</name>
</gene>
<organism evidence="1 2">
    <name type="scientific">Cycloclasticus zancles 78-ME</name>
    <dbReference type="NCBI Taxonomy" id="1198232"/>
    <lineage>
        <taxon>Bacteria</taxon>
        <taxon>Pseudomonadati</taxon>
        <taxon>Pseudomonadota</taxon>
        <taxon>Gammaproteobacteria</taxon>
        <taxon>Thiotrichales</taxon>
        <taxon>Piscirickettsiaceae</taxon>
        <taxon>Cycloclasticus</taxon>
    </lineage>
</organism>
<dbReference type="PATRIC" id="fig|1198232.3.peg.2173"/>
<protein>
    <submittedName>
        <fullName evidence="1">Uncharacterized protein</fullName>
    </submittedName>
</protein>
<keyword evidence="2" id="KW-1185">Reference proteome</keyword>
<evidence type="ECO:0000313" key="2">
    <source>
        <dbReference type="Proteomes" id="UP000015380"/>
    </source>
</evidence>
<dbReference type="HOGENOM" id="CLU_192082_0_0_6"/>
<sequence>MIKHIVLCYVETAQTKENFKTETAIKRYVIQHSLSTKRLALLSTNYHSPLNPLIMKLTNNEC</sequence>
<reference evidence="1 2" key="1">
    <citation type="submission" date="2013-05" db="EMBL/GenBank/DDBJ databases">
        <title>Between feast and famine: a lifestyle of most important marine PAH-degrading bacterium Cycloclasticus sp. 7ME.</title>
        <authorList>
            <person name="Yakimov M.M."/>
            <person name="Messina E."/>
            <person name="Genovese M."/>
            <person name="Denaro R."/>
            <person name="Crisafi F."/>
            <person name="Russo D."/>
            <person name="Cappello S."/>
            <person name="Santisi S."/>
            <person name="Smedile F."/>
            <person name="Golyshina O.V."/>
            <person name="Tran H."/>
            <person name="Pieper D.H."/>
            <person name="Golyshin P.N."/>
            <person name="Giuliano L."/>
        </authorList>
    </citation>
    <scope>NUCLEOTIDE SEQUENCE [LARGE SCALE GENOMIC DNA]</scope>
    <source>
        <strain evidence="1 2">78-ME</strain>
    </source>
</reference>
<dbReference type="EMBL" id="CP005996">
    <property type="protein sequence ID" value="AGS40515.1"/>
    <property type="molecule type" value="Genomic_DNA"/>
</dbReference>
<name>S5TZ66_9GAMM</name>
<accession>S5TZ66</accession>